<evidence type="ECO:0000256" key="1">
    <source>
        <dbReference type="SAM" id="MobiDB-lite"/>
    </source>
</evidence>
<keyword evidence="6" id="KW-1185">Reference proteome</keyword>
<dbReference type="InterPro" id="IPR013694">
    <property type="entry name" value="VIT"/>
</dbReference>
<dbReference type="PROSITE" id="PS51468">
    <property type="entry name" value="VIT"/>
    <property type="match status" value="1"/>
</dbReference>
<sequence>MYALFRPSFKGRRLLLTTFNGSWKMSFLFLFSLLLAASAFAATTSHSSSPASSSAVPDNRLMPSEDFGLQYQQNGKTVSAPLVSTQVSMSVAGLINRVTVQQTFTNPSHDWIHGRYVFPLPQNAAVDRLRLYIGDRFIEGDIKPKAVARKQYQQAKTEGKKASLVEQHRPNIFSTEVANVAPGETVKVEIEYQQTLTYRDGEFSLVFPTVVTPRYIPGVPIVGLDDQLSSDNAFGQGESTAHDADNSSSDNTILENVEKTGNSQSIVTTMPSLSKGWGQNTDQVPDANNITPYYRDPALAHLPGGAALPFSIDIDLDAGLPLAWLKSPSFNIVSKEISSGHYNITLANPDIADRDFILNWRPMPASQPQAAFFYQPASDNGKQYGLLMALPPQAVSRHSQAAKQTSLQKPLQTPMAKEVTFVLDVSGSMHGEPIIQAKRALLYGLRKLSVHDTFNLVLFNNNSWSYSEAPLPATEQNLRDVERMIRGLNADGGTEMSSALDRAMRRQPSEHRLGQVVFITDAVSVMKVRCSNKFSLHWVAGDYSLSALVLRLIAILWSVQPSRVKALTPISATMTVSTARCANCLTAFLRLRCAILC</sequence>
<name>A0A4Q0YRT3_9GAMM</name>
<dbReference type="AlphaFoldDB" id="A0A4Q0YRT3"/>
<dbReference type="Proteomes" id="UP000290287">
    <property type="component" value="Unassembled WGS sequence"/>
</dbReference>
<evidence type="ECO:0000313" key="6">
    <source>
        <dbReference type="Proteomes" id="UP000290287"/>
    </source>
</evidence>
<dbReference type="InterPro" id="IPR002035">
    <property type="entry name" value="VWF_A"/>
</dbReference>
<dbReference type="InterPro" id="IPR036465">
    <property type="entry name" value="vWFA_dom_sf"/>
</dbReference>
<feature type="domain" description="VWFA" evidence="3">
    <location>
        <begin position="418"/>
        <end position="505"/>
    </location>
</feature>
<feature type="domain" description="VIT" evidence="4">
    <location>
        <begin position="66"/>
        <end position="194"/>
    </location>
</feature>
<evidence type="ECO:0000259" key="4">
    <source>
        <dbReference type="PROSITE" id="PS51468"/>
    </source>
</evidence>
<dbReference type="Pfam" id="PF13768">
    <property type="entry name" value="VWA_3"/>
    <property type="match status" value="1"/>
</dbReference>
<dbReference type="PANTHER" id="PTHR45737">
    <property type="entry name" value="VON WILLEBRAND FACTOR A DOMAIN-CONTAINING PROTEIN 5A"/>
    <property type="match status" value="1"/>
</dbReference>
<proteinExistence type="predicted"/>
<comment type="caution">
    <text evidence="5">The sequence shown here is derived from an EMBL/GenBank/DDBJ whole genome shotgun (WGS) entry which is preliminary data.</text>
</comment>
<feature type="chain" id="PRO_5020981496" description="Marine proteobacterial sortase target protein" evidence="2">
    <location>
        <begin position="42"/>
        <end position="597"/>
    </location>
</feature>
<dbReference type="OrthoDB" id="9784383at2"/>
<dbReference type="SUPFAM" id="SSF53300">
    <property type="entry name" value="vWA-like"/>
    <property type="match status" value="1"/>
</dbReference>
<dbReference type="PROSITE" id="PS50234">
    <property type="entry name" value="VWFA"/>
    <property type="match status" value="1"/>
</dbReference>
<dbReference type="EMBL" id="PEIB01000006">
    <property type="protein sequence ID" value="RXJ73836.1"/>
    <property type="molecule type" value="Genomic_DNA"/>
</dbReference>
<evidence type="ECO:0000259" key="3">
    <source>
        <dbReference type="PROSITE" id="PS50234"/>
    </source>
</evidence>
<keyword evidence="2" id="KW-0732">Signal</keyword>
<feature type="region of interest" description="Disordered" evidence="1">
    <location>
        <begin position="230"/>
        <end position="250"/>
    </location>
</feature>
<dbReference type="SMART" id="SM00609">
    <property type="entry name" value="VIT"/>
    <property type="match status" value="1"/>
</dbReference>
<accession>A0A4Q0YRT3</accession>
<gene>
    <name evidence="5" type="ORF">CS022_07570</name>
</gene>
<evidence type="ECO:0000256" key="2">
    <source>
        <dbReference type="SAM" id="SignalP"/>
    </source>
</evidence>
<dbReference type="Pfam" id="PF08487">
    <property type="entry name" value="VIT"/>
    <property type="match status" value="1"/>
</dbReference>
<evidence type="ECO:0000313" key="5">
    <source>
        <dbReference type="EMBL" id="RXJ73836.1"/>
    </source>
</evidence>
<evidence type="ECO:0008006" key="7">
    <source>
        <dbReference type="Google" id="ProtNLM"/>
    </source>
</evidence>
<feature type="signal peptide" evidence="2">
    <location>
        <begin position="1"/>
        <end position="41"/>
    </location>
</feature>
<feature type="compositionally biased region" description="Polar residues" evidence="1">
    <location>
        <begin position="230"/>
        <end position="239"/>
    </location>
</feature>
<dbReference type="Gene3D" id="3.40.50.410">
    <property type="entry name" value="von Willebrand factor, type A domain"/>
    <property type="match status" value="1"/>
</dbReference>
<organism evidence="5 6">
    <name type="scientific">Veronia nyctiphanis</name>
    <dbReference type="NCBI Taxonomy" id="1278244"/>
    <lineage>
        <taxon>Bacteria</taxon>
        <taxon>Pseudomonadati</taxon>
        <taxon>Pseudomonadota</taxon>
        <taxon>Gammaproteobacteria</taxon>
        <taxon>Vibrionales</taxon>
        <taxon>Vibrionaceae</taxon>
        <taxon>Veronia</taxon>
    </lineage>
</organism>
<dbReference type="PANTHER" id="PTHR45737:SF6">
    <property type="entry name" value="VON WILLEBRAND FACTOR A DOMAIN-CONTAINING PROTEIN 5A"/>
    <property type="match status" value="1"/>
</dbReference>
<protein>
    <recommendedName>
        <fullName evidence="7">Marine proteobacterial sortase target protein</fullName>
    </recommendedName>
</protein>
<reference evidence="5 6" key="1">
    <citation type="submission" date="2017-10" db="EMBL/GenBank/DDBJ databases">
        <title>Nyctiphanis sp. nov., isolated from the stomach of the euphausiid Nyctiphanes simplex (Hansen, 1911) in the Gulf of California.</title>
        <authorList>
            <person name="Gomez-Gil B."/>
            <person name="Aguilar-Mendez M."/>
            <person name="Lopez-Cortes A."/>
            <person name="Gomez-Gutierrez J."/>
            <person name="Roque A."/>
            <person name="Lang E."/>
            <person name="Gonzalez-Castillo A."/>
        </authorList>
    </citation>
    <scope>NUCLEOTIDE SEQUENCE [LARGE SCALE GENOMIC DNA]</scope>
    <source>
        <strain evidence="5 6">CAIM 600</strain>
    </source>
</reference>